<sequence>MNQAEIHQFLVNFFKKRQATFEHNEPGLLKIKLTEDLDQRLMNRPFYWQYVKKLGYKGDPMSVTFISDKQKKGEAGEWIHYGSPRLEQLFQMILDEGKYAELYEQINQDERHAFHPWFICNMLVRYRGAYTHDEMVSVGVYLINGAMRFRMMDEIINHQFNEVIPDYCYKIPPIINRIRAIQIINRELQHRISERSTNFEYESFELYQKEKNMTEELFQGREDDIDLLKENIEQQIYDRLYPKVDLSLINCGLFYLTESRSKKLLNVS</sequence>
<dbReference type="STRING" id="237069.SAMN05216498_1593"/>
<proteinExistence type="predicted"/>
<dbReference type="AlphaFoldDB" id="A0A1G9Z8G0"/>
<reference evidence="1 2" key="1">
    <citation type="submission" date="2016-10" db="EMBL/GenBank/DDBJ databases">
        <authorList>
            <person name="de Groot N.N."/>
        </authorList>
    </citation>
    <scope>NUCLEOTIDE SEQUENCE [LARGE SCALE GENOMIC DNA]</scope>
    <source>
        <strain evidence="1 2">CGMCC 1.3442</strain>
    </source>
</reference>
<gene>
    <name evidence="1" type="ORF">SAMN05216498_1593</name>
</gene>
<protein>
    <submittedName>
        <fullName evidence="1">Uncharacterized protein</fullName>
    </submittedName>
</protein>
<dbReference type="RefSeq" id="WP_093856077.1">
    <property type="nucleotide sequence ID" value="NZ_BJVZ01000011.1"/>
</dbReference>
<dbReference type="OrthoDB" id="2433584at2"/>
<evidence type="ECO:0000313" key="2">
    <source>
        <dbReference type="Proteomes" id="UP000199334"/>
    </source>
</evidence>
<dbReference type="Proteomes" id="UP000199334">
    <property type="component" value="Unassembled WGS sequence"/>
</dbReference>
<name>A0A1G9Z8G0_9BACI</name>
<dbReference type="EMBL" id="FNIG01000003">
    <property type="protein sequence ID" value="SDN17838.1"/>
    <property type="molecule type" value="Genomic_DNA"/>
</dbReference>
<organism evidence="1 2">
    <name type="scientific">Tenuibacillus multivorans</name>
    <dbReference type="NCBI Taxonomy" id="237069"/>
    <lineage>
        <taxon>Bacteria</taxon>
        <taxon>Bacillati</taxon>
        <taxon>Bacillota</taxon>
        <taxon>Bacilli</taxon>
        <taxon>Bacillales</taxon>
        <taxon>Bacillaceae</taxon>
        <taxon>Tenuibacillus</taxon>
    </lineage>
</organism>
<accession>A0A1G9Z8G0</accession>
<dbReference type="Pfam" id="PF11079">
    <property type="entry name" value="YqhG"/>
    <property type="match status" value="1"/>
</dbReference>
<keyword evidence="2" id="KW-1185">Reference proteome</keyword>
<evidence type="ECO:0000313" key="1">
    <source>
        <dbReference type="EMBL" id="SDN17838.1"/>
    </source>
</evidence>
<dbReference type="InterPro" id="IPR024562">
    <property type="entry name" value="YqhG"/>
</dbReference>